<dbReference type="EMBL" id="CP047226">
    <property type="protein sequence ID" value="QHG08784.1"/>
    <property type="molecule type" value="Genomic_DNA"/>
</dbReference>
<evidence type="ECO:0000313" key="7">
    <source>
        <dbReference type="EMBL" id="QHG08784.1"/>
    </source>
</evidence>
<proteinExistence type="predicted"/>
<keyword evidence="4 5" id="KW-0472">Membrane</keyword>
<feature type="domain" description="Integral membrane bound transporter" evidence="6">
    <location>
        <begin position="2"/>
        <end position="118"/>
    </location>
</feature>
<evidence type="ECO:0000256" key="1">
    <source>
        <dbReference type="ARBA" id="ARBA00004141"/>
    </source>
</evidence>
<keyword evidence="3 5" id="KW-1133">Transmembrane helix</keyword>
<reference evidence="7" key="1">
    <citation type="journal article" date="2020" name="Microbiol. Resour. Announc.">
        <title>Complete Genome Sequence of Moraxella osloensis Strain YV1, Isolated from an Australian Wastewater Treatment Plant.</title>
        <authorList>
            <person name="Batinovic S."/>
            <person name="Rice D.T.F."/>
            <person name="Seviour R.J."/>
            <person name="Petrovski S."/>
        </authorList>
    </citation>
    <scope>NUCLEOTIDE SEQUENCE</scope>
    <source>
        <strain evidence="7">YV1</strain>
    </source>
</reference>
<dbReference type="AlphaFoldDB" id="A0A6P1KKF4"/>
<dbReference type="GO" id="GO:0016020">
    <property type="term" value="C:membrane"/>
    <property type="evidence" value="ECO:0007669"/>
    <property type="project" value="UniProtKB-SubCell"/>
</dbReference>
<evidence type="ECO:0000256" key="4">
    <source>
        <dbReference type="ARBA" id="ARBA00023136"/>
    </source>
</evidence>
<evidence type="ECO:0000256" key="3">
    <source>
        <dbReference type="ARBA" id="ARBA00022989"/>
    </source>
</evidence>
<feature type="transmembrane region" description="Helical" evidence="5">
    <location>
        <begin position="28"/>
        <end position="47"/>
    </location>
</feature>
<organism evidence="7">
    <name type="scientific">Faucicola osloensis</name>
    <name type="common">Moraxella osloensis</name>
    <dbReference type="NCBI Taxonomy" id="34062"/>
    <lineage>
        <taxon>Bacteria</taxon>
        <taxon>Pseudomonadati</taxon>
        <taxon>Pseudomonadota</taxon>
        <taxon>Gammaproteobacteria</taxon>
        <taxon>Moraxellales</taxon>
        <taxon>Moraxellaceae</taxon>
        <taxon>Faucicola</taxon>
    </lineage>
</organism>
<feature type="transmembrane region" description="Helical" evidence="5">
    <location>
        <begin position="75"/>
        <end position="93"/>
    </location>
</feature>
<feature type="transmembrane region" description="Helical" evidence="5">
    <location>
        <begin position="105"/>
        <end position="128"/>
    </location>
</feature>
<dbReference type="InterPro" id="IPR049453">
    <property type="entry name" value="Memb_transporter_dom"/>
</dbReference>
<evidence type="ECO:0000259" key="6">
    <source>
        <dbReference type="Pfam" id="PF13515"/>
    </source>
</evidence>
<protein>
    <recommendedName>
        <fullName evidence="6">Integral membrane bound transporter domain-containing protein</fullName>
    </recommendedName>
</protein>
<evidence type="ECO:0000256" key="5">
    <source>
        <dbReference type="SAM" id="Phobius"/>
    </source>
</evidence>
<sequence>MPKPYWVPMSCYVIMQGMNFQSIWIKQIHRIVGTAIGMLLAWLLLSVHLSDMGVALGIFGMMFCIETFVVRHYGVAVIFITPLTIFLAEYSAVQPTAISEIIVTRFWDTVLGCLMGVLGGIVILSPIVRQKLQVSVDKIVAKLPI</sequence>
<gene>
    <name evidence="7" type="ORF">GSF12_02030</name>
</gene>
<dbReference type="Pfam" id="PF13515">
    <property type="entry name" value="FUSC_2"/>
    <property type="match status" value="1"/>
</dbReference>
<name>A0A6P1KKF4_FAUOS</name>
<evidence type="ECO:0000256" key="2">
    <source>
        <dbReference type="ARBA" id="ARBA00022692"/>
    </source>
</evidence>
<comment type="subcellular location">
    <subcellularLocation>
        <location evidence="1">Membrane</location>
        <topology evidence="1">Multi-pass membrane protein</topology>
    </subcellularLocation>
</comment>
<accession>A0A6P1KKF4</accession>
<keyword evidence="2 5" id="KW-0812">Transmembrane</keyword>